<evidence type="ECO:0000256" key="10">
    <source>
        <dbReference type="SAM" id="Phobius"/>
    </source>
</evidence>
<evidence type="ECO:0000256" key="6">
    <source>
        <dbReference type="ARBA" id="ARBA00023128"/>
    </source>
</evidence>
<feature type="domain" description="Mitochondrial outer membrane transport complex Sam37/metaxin N-terminal" evidence="11">
    <location>
        <begin position="38"/>
        <end position="158"/>
    </location>
</feature>
<feature type="transmembrane region" description="Helical" evidence="10">
    <location>
        <begin position="287"/>
        <end position="307"/>
    </location>
</feature>
<evidence type="ECO:0000256" key="4">
    <source>
        <dbReference type="ARBA" id="ARBA00022787"/>
    </source>
</evidence>
<keyword evidence="10" id="KW-0812">Transmembrane</keyword>
<protein>
    <recommendedName>
        <fullName evidence="8">Metaxin</fullName>
    </recommendedName>
</protein>
<feature type="domain" description="Metaxin glutathione S-transferase" evidence="12">
    <location>
        <begin position="188"/>
        <end position="251"/>
    </location>
</feature>
<keyword evidence="13" id="KW-1185">Reference proteome</keyword>
<dbReference type="Pfam" id="PF17171">
    <property type="entry name" value="GST_C_6"/>
    <property type="match status" value="1"/>
</dbReference>
<evidence type="ECO:0000259" key="12">
    <source>
        <dbReference type="Pfam" id="PF17171"/>
    </source>
</evidence>
<dbReference type="PANTHER" id="PTHR12289">
    <property type="entry name" value="METAXIN RELATED"/>
    <property type="match status" value="1"/>
</dbReference>
<evidence type="ECO:0000256" key="2">
    <source>
        <dbReference type="ARBA" id="ARBA00009170"/>
    </source>
</evidence>
<keyword evidence="10" id="KW-1133">Transmembrane helix</keyword>
<dbReference type="CTD" id="4580"/>
<dbReference type="InterPro" id="IPR019564">
    <property type="entry name" value="Sam37/metaxin_N"/>
</dbReference>
<evidence type="ECO:0000256" key="8">
    <source>
        <dbReference type="PIRNR" id="PIRNR038150"/>
    </source>
</evidence>
<dbReference type="OMA" id="PIPFNFY"/>
<evidence type="ECO:0000313" key="13">
    <source>
        <dbReference type="Proteomes" id="UP000694845"/>
    </source>
</evidence>
<dbReference type="GO" id="GO:0001401">
    <property type="term" value="C:SAM complex"/>
    <property type="evidence" value="ECO:0007669"/>
    <property type="project" value="InterPro"/>
</dbReference>
<dbReference type="CDD" id="cd03212">
    <property type="entry name" value="GST_C_Metaxin1_3"/>
    <property type="match status" value="1"/>
</dbReference>
<evidence type="ECO:0000256" key="1">
    <source>
        <dbReference type="ARBA" id="ARBA00004294"/>
    </source>
</evidence>
<proteinExistence type="inferred from homology"/>
<organism evidence="13 15">
    <name type="scientific">Acanthaster planci</name>
    <name type="common">Crown-of-thorns starfish</name>
    <dbReference type="NCBI Taxonomy" id="133434"/>
    <lineage>
        <taxon>Eukaryota</taxon>
        <taxon>Metazoa</taxon>
        <taxon>Echinodermata</taxon>
        <taxon>Eleutherozoa</taxon>
        <taxon>Asterozoa</taxon>
        <taxon>Asteroidea</taxon>
        <taxon>Valvatacea</taxon>
        <taxon>Valvatida</taxon>
        <taxon>Acanthasteridae</taxon>
        <taxon>Acanthaster</taxon>
    </lineage>
</organism>
<dbReference type="InterPro" id="IPR036282">
    <property type="entry name" value="Glutathione-S-Trfase_C_sf"/>
</dbReference>
<dbReference type="Pfam" id="PF10568">
    <property type="entry name" value="Tom37"/>
    <property type="match status" value="1"/>
</dbReference>
<evidence type="ECO:0000259" key="11">
    <source>
        <dbReference type="Pfam" id="PF10568"/>
    </source>
</evidence>
<dbReference type="PANTHER" id="PTHR12289:SF41">
    <property type="entry name" value="FAILED AXON CONNECTIONS-RELATED"/>
    <property type="match status" value="1"/>
</dbReference>
<dbReference type="RefSeq" id="XP_022106371.1">
    <property type="nucleotide sequence ID" value="XM_022250679.1"/>
</dbReference>
<gene>
    <name evidence="14 15" type="primary">LOC110987699</name>
</gene>
<keyword evidence="4 8" id="KW-1000">Mitochondrion outer membrane</keyword>
<name>A0A8B7ZNA5_ACAPL</name>
<dbReference type="InterPro" id="IPR017410">
    <property type="entry name" value="Metaxin1/3"/>
</dbReference>
<dbReference type="GO" id="GO:0015031">
    <property type="term" value="P:protein transport"/>
    <property type="evidence" value="ECO:0007669"/>
    <property type="project" value="UniProtKB-KW"/>
</dbReference>
<dbReference type="AlphaFoldDB" id="A0A8B7ZNA5"/>
<keyword evidence="7 10" id="KW-0472">Membrane</keyword>
<dbReference type="InterPro" id="IPR050931">
    <property type="entry name" value="Mito_Protein_Transport_Metaxin"/>
</dbReference>
<evidence type="ECO:0000313" key="14">
    <source>
        <dbReference type="RefSeq" id="XP_022106371.1"/>
    </source>
</evidence>
<dbReference type="GeneID" id="110987699"/>
<evidence type="ECO:0000256" key="3">
    <source>
        <dbReference type="ARBA" id="ARBA00022448"/>
    </source>
</evidence>
<feature type="region of interest" description="Disordered" evidence="9">
    <location>
        <begin position="258"/>
        <end position="281"/>
    </location>
</feature>
<evidence type="ECO:0000256" key="9">
    <source>
        <dbReference type="SAM" id="MobiDB-lite"/>
    </source>
</evidence>
<dbReference type="RefSeq" id="XP_022106380.1">
    <property type="nucleotide sequence ID" value="XM_022250688.1"/>
</dbReference>
<evidence type="ECO:0000256" key="5">
    <source>
        <dbReference type="ARBA" id="ARBA00022927"/>
    </source>
</evidence>
<keyword evidence="6" id="KW-0496">Mitochondrion</keyword>
<dbReference type="Proteomes" id="UP000694845">
    <property type="component" value="Unplaced"/>
</dbReference>
<keyword evidence="5" id="KW-0653">Protein transport</keyword>
<sequence length="330" mass="37043">MAASSESKDMIVNDGPKKTIEFDCWKGDWGLPSVDVKCLNVLTYAQFAGASLRVHKNRFLWQNLAAAHLPMLHAGEGVVRSDTEAIQYLKETQANLDGDLTDQQRADSLALKALMEEKYLPGLLHAWWVDAKNYVELIRPWYAKALQFPLNYFVPGRLKRAAERRVEVTRGGEHMEAEEITSRVYSDAKECINLLSEKLGDEDFFFGPVPTSLDALIFSYLAPLLRAPLPSNQLQMHLKATDNLCRFCSRILLRYFPDEPQDPGPTSSQKSPTEDPFDDPHKRRNQVLAAVVAMTAMASYAFLSGLVRVQMTDSDGSGIELDYDDGEEGH</sequence>
<reference evidence="14 15" key="1">
    <citation type="submission" date="2025-04" db="UniProtKB">
        <authorList>
            <consortium name="RefSeq"/>
        </authorList>
    </citation>
    <scope>IDENTIFICATION</scope>
</reference>
<comment type="similarity">
    <text evidence="2 8">Belongs to the metaxin family.</text>
</comment>
<dbReference type="OrthoDB" id="5835136at2759"/>
<evidence type="ECO:0000256" key="7">
    <source>
        <dbReference type="ARBA" id="ARBA00023136"/>
    </source>
</evidence>
<dbReference type="GO" id="GO:0007005">
    <property type="term" value="P:mitochondrion organization"/>
    <property type="evidence" value="ECO:0007669"/>
    <property type="project" value="InterPro"/>
</dbReference>
<accession>A0A8B7ZNA5</accession>
<dbReference type="PIRSF" id="PIRSF038150">
    <property type="entry name" value="Metaxin"/>
    <property type="match status" value="1"/>
</dbReference>
<dbReference type="SUPFAM" id="SSF47616">
    <property type="entry name" value="GST C-terminal domain-like"/>
    <property type="match status" value="1"/>
</dbReference>
<evidence type="ECO:0000313" key="15">
    <source>
        <dbReference type="RefSeq" id="XP_022106380.1"/>
    </source>
</evidence>
<comment type="subcellular location">
    <subcellularLocation>
        <location evidence="1 8">Mitochondrion outer membrane</location>
    </subcellularLocation>
</comment>
<dbReference type="InterPro" id="IPR033468">
    <property type="entry name" value="Metaxin_GST"/>
</dbReference>
<keyword evidence="3" id="KW-0813">Transport</keyword>
<dbReference type="KEGG" id="aplc:110987699"/>